<keyword evidence="2" id="KW-1185">Reference proteome</keyword>
<gene>
    <name evidence="1" type="ORF">CJ198_11660</name>
</gene>
<comment type="caution">
    <text evidence="1">The sequence shown here is derived from an EMBL/GenBank/DDBJ whole genome shotgun (WGS) entry which is preliminary data.</text>
</comment>
<name>A0A2N6PFI7_9MICO</name>
<dbReference type="InterPro" id="IPR007362">
    <property type="entry name" value="DUF429"/>
</dbReference>
<sequence length="249" mass="27131">MTEPWKAEVFAGVDLAAEPGRTGFARLQRTPQGRVVVEDAGCGLADEELIEMLSGVSKAGIDVPFGWPVGFVDFLADHALEQHSAPMAADVRWRRGMVLRRTDQLVHQWCGLTPLSAAADRIAYPALRWAAVEARLRDRGMDCQRDGTGRVCEAYPAAALKVWQLPFRGYKRDVRLREDVVAGLNGRCAVDWNGYDSVCVASDDALDAVISALVAVEAADGRTRVPTAVEEKDALTEGWIHVPFGMVAV</sequence>
<dbReference type="EMBL" id="PNFZ01000007">
    <property type="protein sequence ID" value="PMB97433.1"/>
    <property type="molecule type" value="Genomic_DNA"/>
</dbReference>
<organism evidence="1 2">
    <name type="scientific">Brevibacterium luteolum</name>
    <dbReference type="NCBI Taxonomy" id="199591"/>
    <lineage>
        <taxon>Bacteria</taxon>
        <taxon>Bacillati</taxon>
        <taxon>Actinomycetota</taxon>
        <taxon>Actinomycetes</taxon>
        <taxon>Micrococcales</taxon>
        <taxon>Brevibacteriaceae</taxon>
        <taxon>Brevibacterium</taxon>
    </lineage>
</organism>
<accession>A0A2N6PFI7</accession>
<dbReference type="Proteomes" id="UP000235703">
    <property type="component" value="Unassembled WGS sequence"/>
</dbReference>
<dbReference type="OrthoDB" id="4870479at2"/>
<evidence type="ECO:0000313" key="1">
    <source>
        <dbReference type="EMBL" id="PMB97433.1"/>
    </source>
</evidence>
<dbReference type="AlphaFoldDB" id="A0A2N6PFI7"/>
<dbReference type="RefSeq" id="WP_102162782.1">
    <property type="nucleotide sequence ID" value="NZ_PNFZ01000007.1"/>
</dbReference>
<protein>
    <submittedName>
        <fullName evidence="1">DUF429 domain-containing protein</fullName>
    </submittedName>
</protein>
<dbReference type="Pfam" id="PF04250">
    <property type="entry name" value="DUF429"/>
    <property type="match status" value="1"/>
</dbReference>
<reference evidence="1 2" key="1">
    <citation type="submission" date="2017-09" db="EMBL/GenBank/DDBJ databases">
        <title>Bacterial strain isolated from the female urinary microbiota.</title>
        <authorList>
            <person name="Thomas-White K."/>
            <person name="Kumar N."/>
            <person name="Forster S."/>
            <person name="Putonti C."/>
            <person name="Lawley T."/>
            <person name="Wolfe A.J."/>
        </authorList>
    </citation>
    <scope>NUCLEOTIDE SEQUENCE [LARGE SCALE GENOMIC DNA]</scope>
    <source>
        <strain evidence="1 2">UMB0680</strain>
    </source>
</reference>
<proteinExistence type="predicted"/>
<evidence type="ECO:0000313" key="2">
    <source>
        <dbReference type="Proteomes" id="UP000235703"/>
    </source>
</evidence>